<gene>
    <name evidence="2" type="ORF">BJ085DRAFT_28300</name>
</gene>
<name>A0A4P9ZN39_9FUNG</name>
<evidence type="ECO:0000256" key="1">
    <source>
        <dbReference type="SAM" id="SignalP"/>
    </source>
</evidence>
<dbReference type="Proteomes" id="UP000268162">
    <property type="component" value="Unassembled WGS sequence"/>
</dbReference>
<evidence type="ECO:0000313" key="2">
    <source>
        <dbReference type="EMBL" id="RKP34727.1"/>
    </source>
</evidence>
<sequence>MLVRQSPITSLLLAACLLGLHQFGQGAAIQDSAVTSEKVTAEGVNSASQAGSNTDAELLTMGSTTSPCAEVRRIHPLVQQFVIASRDKRDLDLDSPETNDLYKSYFKLLGTGYMAYLYALTGHRNEVVLYPYSTVEPVLAKTNPLYACLKEEPQLVVDLYQWGNTLVQNIRTDVRLAGYLEDPQLALVLGRRSKAPAPKSRPWKAPTDLDTIAEQDANLTSADSVFFTDLSDITEFPEDTLTVLTHFYFSNRWAEIHAVARAQGNAEAEQLLDAIRPPQIPLASVGHFSESVALWTSQADHGDRDDAKRNSIYDHFETLSAQFLGETHDSSDKPLQLAFTKLDASKYIGPVWKQWGRWVSRRVSHRGPLGNTDCLTY</sequence>
<dbReference type="EMBL" id="ML003091">
    <property type="protein sequence ID" value="RKP34727.1"/>
    <property type="molecule type" value="Genomic_DNA"/>
</dbReference>
<dbReference type="AlphaFoldDB" id="A0A4P9ZN39"/>
<proteinExistence type="predicted"/>
<accession>A0A4P9ZN39</accession>
<keyword evidence="3" id="KW-1185">Reference proteome</keyword>
<reference evidence="3" key="1">
    <citation type="journal article" date="2018" name="Nat. Microbiol.">
        <title>Leveraging single-cell genomics to expand the fungal tree of life.</title>
        <authorList>
            <person name="Ahrendt S.R."/>
            <person name="Quandt C.A."/>
            <person name="Ciobanu D."/>
            <person name="Clum A."/>
            <person name="Salamov A."/>
            <person name="Andreopoulos B."/>
            <person name="Cheng J.F."/>
            <person name="Woyke T."/>
            <person name="Pelin A."/>
            <person name="Henrissat B."/>
            <person name="Reynolds N.K."/>
            <person name="Benny G.L."/>
            <person name="Smith M.E."/>
            <person name="James T.Y."/>
            <person name="Grigoriev I.V."/>
        </authorList>
    </citation>
    <scope>NUCLEOTIDE SEQUENCE [LARGE SCALE GENOMIC DNA]</scope>
    <source>
        <strain evidence="3">RSA 468</strain>
    </source>
</reference>
<keyword evidence="1" id="KW-0732">Signal</keyword>
<evidence type="ECO:0000313" key="3">
    <source>
        <dbReference type="Proteomes" id="UP000268162"/>
    </source>
</evidence>
<organism evidence="2 3">
    <name type="scientific">Dimargaris cristalligena</name>
    <dbReference type="NCBI Taxonomy" id="215637"/>
    <lineage>
        <taxon>Eukaryota</taxon>
        <taxon>Fungi</taxon>
        <taxon>Fungi incertae sedis</taxon>
        <taxon>Zoopagomycota</taxon>
        <taxon>Kickxellomycotina</taxon>
        <taxon>Dimargaritomycetes</taxon>
        <taxon>Dimargaritales</taxon>
        <taxon>Dimargaritaceae</taxon>
        <taxon>Dimargaris</taxon>
    </lineage>
</organism>
<feature type="chain" id="PRO_5020537445" evidence="1">
    <location>
        <begin position="27"/>
        <end position="377"/>
    </location>
</feature>
<dbReference type="PROSITE" id="PS51257">
    <property type="entry name" value="PROKAR_LIPOPROTEIN"/>
    <property type="match status" value="1"/>
</dbReference>
<feature type="signal peptide" evidence="1">
    <location>
        <begin position="1"/>
        <end position="26"/>
    </location>
</feature>
<protein>
    <submittedName>
        <fullName evidence="2">Uncharacterized protein</fullName>
    </submittedName>
</protein>